<gene>
    <name evidence="2" type="ORF">PLEPLA_LOCUS44132</name>
</gene>
<evidence type="ECO:0000313" key="2">
    <source>
        <dbReference type="EMBL" id="CAB1456348.1"/>
    </source>
</evidence>
<feature type="region of interest" description="Disordered" evidence="1">
    <location>
        <begin position="1"/>
        <end position="23"/>
    </location>
</feature>
<keyword evidence="3" id="KW-1185">Reference proteome</keyword>
<protein>
    <submittedName>
        <fullName evidence="2">Uncharacterized protein</fullName>
    </submittedName>
</protein>
<organism evidence="2 3">
    <name type="scientific">Pleuronectes platessa</name>
    <name type="common">European plaice</name>
    <dbReference type="NCBI Taxonomy" id="8262"/>
    <lineage>
        <taxon>Eukaryota</taxon>
        <taxon>Metazoa</taxon>
        <taxon>Chordata</taxon>
        <taxon>Craniata</taxon>
        <taxon>Vertebrata</taxon>
        <taxon>Euteleostomi</taxon>
        <taxon>Actinopterygii</taxon>
        <taxon>Neopterygii</taxon>
        <taxon>Teleostei</taxon>
        <taxon>Neoteleostei</taxon>
        <taxon>Acanthomorphata</taxon>
        <taxon>Carangaria</taxon>
        <taxon>Pleuronectiformes</taxon>
        <taxon>Pleuronectoidei</taxon>
        <taxon>Pleuronectidae</taxon>
        <taxon>Pleuronectes</taxon>
    </lineage>
</organism>
<name>A0A9N7VSH6_PLEPL</name>
<comment type="caution">
    <text evidence="2">The sequence shown here is derived from an EMBL/GenBank/DDBJ whole genome shotgun (WGS) entry which is preliminary data.</text>
</comment>
<dbReference type="EMBL" id="CADEAL010004293">
    <property type="protein sequence ID" value="CAB1456348.1"/>
    <property type="molecule type" value="Genomic_DNA"/>
</dbReference>
<reference evidence="2" key="1">
    <citation type="submission" date="2020-03" db="EMBL/GenBank/DDBJ databases">
        <authorList>
            <person name="Weist P."/>
        </authorList>
    </citation>
    <scope>NUCLEOTIDE SEQUENCE</scope>
</reference>
<accession>A0A9N7VSH6</accession>
<dbReference type="Proteomes" id="UP001153269">
    <property type="component" value="Unassembled WGS sequence"/>
</dbReference>
<sequence>MSRVDSGVSIRHREPGSGGGGAAAAGAAAARCFTRSGSEAPERVRRAGAPRRVQGLLRPAHGRHRHHCSVESQQREVWVSGRVTYFCSPLWFVRETSAVNVLDGFCLLFVLMWISDPRVSSLSPH</sequence>
<proteinExistence type="predicted"/>
<dbReference type="AlphaFoldDB" id="A0A9N7VSH6"/>
<evidence type="ECO:0000313" key="3">
    <source>
        <dbReference type="Proteomes" id="UP001153269"/>
    </source>
</evidence>
<evidence type="ECO:0000256" key="1">
    <source>
        <dbReference type="SAM" id="MobiDB-lite"/>
    </source>
</evidence>